<dbReference type="Gene3D" id="3.40.50.720">
    <property type="entry name" value="NAD(P)-binding Rossmann-like Domain"/>
    <property type="match status" value="1"/>
</dbReference>
<dbReference type="InterPro" id="IPR050463">
    <property type="entry name" value="Gfo/Idh/MocA_oxidrdct_glycsds"/>
</dbReference>
<dbReference type="InterPro" id="IPR000683">
    <property type="entry name" value="Gfo/Idh/MocA-like_OxRdtase_N"/>
</dbReference>
<organism evidence="4 5">
    <name type="scientific">Pedobacter jeongneungensis</name>
    <dbReference type="NCBI Taxonomy" id="947309"/>
    <lineage>
        <taxon>Bacteria</taxon>
        <taxon>Pseudomonadati</taxon>
        <taxon>Bacteroidota</taxon>
        <taxon>Sphingobacteriia</taxon>
        <taxon>Sphingobacteriales</taxon>
        <taxon>Sphingobacteriaceae</taxon>
        <taxon>Pedobacter</taxon>
    </lineage>
</organism>
<feature type="domain" description="Gfo/Idh/MocA-like oxidoreductase N-terminal" evidence="2">
    <location>
        <begin position="4"/>
        <end position="124"/>
    </location>
</feature>
<evidence type="ECO:0000259" key="2">
    <source>
        <dbReference type="Pfam" id="PF01408"/>
    </source>
</evidence>
<name>A0ABP8B9N3_9SPHI</name>
<evidence type="ECO:0000256" key="1">
    <source>
        <dbReference type="ARBA" id="ARBA00023002"/>
    </source>
</evidence>
<reference evidence="5" key="1">
    <citation type="journal article" date="2019" name="Int. J. Syst. Evol. Microbiol.">
        <title>The Global Catalogue of Microorganisms (GCM) 10K type strain sequencing project: providing services to taxonomists for standard genome sequencing and annotation.</title>
        <authorList>
            <consortium name="The Broad Institute Genomics Platform"/>
            <consortium name="The Broad Institute Genome Sequencing Center for Infectious Disease"/>
            <person name="Wu L."/>
            <person name="Ma J."/>
        </authorList>
    </citation>
    <scope>NUCLEOTIDE SEQUENCE [LARGE SCALE GENOMIC DNA]</scope>
    <source>
        <strain evidence="5">JCM 17626</strain>
    </source>
</reference>
<keyword evidence="1" id="KW-0560">Oxidoreductase</keyword>
<proteinExistence type="predicted"/>
<feature type="domain" description="GFO/IDH/MocA-like oxidoreductase" evidence="3">
    <location>
        <begin position="132"/>
        <end position="258"/>
    </location>
</feature>
<dbReference type="InterPro" id="IPR036291">
    <property type="entry name" value="NAD(P)-bd_dom_sf"/>
</dbReference>
<dbReference type="SUPFAM" id="SSF51735">
    <property type="entry name" value="NAD(P)-binding Rossmann-fold domains"/>
    <property type="match status" value="1"/>
</dbReference>
<comment type="caution">
    <text evidence="4">The sequence shown here is derived from an EMBL/GenBank/DDBJ whole genome shotgun (WGS) entry which is preliminary data.</text>
</comment>
<gene>
    <name evidence="4" type="ORF">GCM10022289_14960</name>
</gene>
<dbReference type="Pfam" id="PF01408">
    <property type="entry name" value="GFO_IDH_MocA"/>
    <property type="match status" value="1"/>
</dbReference>
<dbReference type="Proteomes" id="UP001501772">
    <property type="component" value="Unassembled WGS sequence"/>
</dbReference>
<dbReference type="InterPro" id="IPR055170">
    <property type="entry name" value="GFO_IDH_MocA-like_dom"/>
</dbReference>
<evidence type="ECO:0000313" key="4">
    <source>
        <dbReference type="EMBL" id="GAA4201492.1"/>
    </source>
</evidence>
<dbReference type="SUPFAM" id="SSF55347">
    <property type="entry name" value="Glyceraldehyde-3-phosphate dehydrogenase-like, C-terminal domain"/>
    <property type="match status" value="1"/>
</dbReference>
<dbReference type="PANTHER" id="PTHR43818">
    <property type="entry name" value="BCDNA.GH03377"/>
    <property type="match status" value="1"/>
</dbReference>
<evidence type="ECO:0000259" key="3">
    <source>
        <dbReference type="Pfam" id="PF22725"/>
    </source>
</evidence>
<dbReference type="EMBL" id="BAABBY010000003">
    <property type="protein sequence ID" value="GAA4201492.1"/>
    <property type="molecule type" value="Genomic_DNA"/>
</dbReference>
<dbReference type="RefSeq" id="WP_344850824.1">
    <property type="nucleotide sequence ID" value="NZ_BAABBY010000003.1"/>
</dbReference>
<protein>
    <submittedName>
        <fullName evidence="4">Gfo/Idh/MocA family oxidoreductase</fullName>
    </submittedName>
</protein>
<evidence type="ECO:0000313" key="5">
    <source>
        <dbReference type="Proteomes" id="UP001501772"/>
    </source>
</evidence>
<dbReference type="PANTHER" id="PTHR43818:SF11">
    <property type="entry name" value="BCDNA.GH03377"/>
    <property type="match status" value="1"/>
</dbReference>
<sequence>MEEIRWGIIGCGDVTEVKSGPAFNKVGNSKLVAVMRRDAAKAADYAKRHQVPKWYGDASRLINDPEVNAIYIATPPLQHEAYTIEALQAGKPVYVEKPMTLDAAAAQRMTDAANQLNVKLCVAHYRRAQPMFLKVKELLAKNTIGDIRLVRLKMLQPPNPALIAKTEDNWRINPAISGGGLFHDLAPHQLDLMTYYFGPVKHASGIAAKQQENTAVDDLVTGNILFENGVVFSGTWCFSVAPEDDADSCVIYGSKGNISFPMFGNKITVNTDEPKEYAFEPLQHVQQPMIEKVVDYFLDKGPNPCSGEDALITMKLMDDFTSR</sequence>
<dbReference type="Gene3D" id="3.30.360.10">
    <property type="entry name" value="Dihydrodipicolinate Reductase, domain 2"/>
    <property type="match status" value="1"/>
</dbReference>
<dbReference type="Pfam" id="PF22725">
    <property type="entry name" value="GFO_IDH_MocA_C3"/>
    <property type="match status" value="1"/>
</dbReference>
<accession>A0ABP8B9N3</accession>
<keyword evidence="5" id="KW-1185">Reference proteome</keyword>